<protein>
    <submittedName>
        <fullName evidence="1">Uracil-DNA glycosylase-like protein</fullName>
    </submittedName>
</protein>
<evidence type="ECO:0000313" key="1">
    <source>
        <dbReference type="EMBL" id="KAI0089753.1"/>
    </source>
</evidence>
<dbReference type="Proteomes" id="UP001055072">
    <property type="component" value="Unassembled WGS sequence"/>
</dbReference>
<proteinExistence type="predicted"/>
<comment type="caution">
    <text evidence="1">The sequence shown here is derived from an EMBL/GenBank/DDBJ whole genome shotgun (WGS) entry which is preliminary data.</text>
</comment>
<dbReference type="EMBL" id="MU274909">
    <property type="protein sequence ID" value="KAI0089753.1"/>
    <property type="molecule type" value="Genomic_DNA"/>
</dbReference>
<sequence>MSSRKSARIRLPSAKLRSSPPAGTSLLTSKKTDASAASSKYLESRATVKDEQREDALDTGELRVQIDSETTTTTTTSSRKRKRTLPSTVAKLESKEDVDVKPLLRAPGTKRVKTETEILSAKYAPPEKYAHLQNLTDYLVEGLDVVFCGINPGCRSAEVGHHFAHPTNHFWRCLHQSGFTERQLAPSEDVSLPEMYNLGMTDLVERPSSEQAELSKADMLTGVPTLLAKVRKYKPRVVCFVGKQIGELFCKEATRLTTEDSIPEEPPVGTIMDDSQSKGKAPGRRQGKNSKTFQWGMQEFKVVHHEARITGGVDGDDKALLAKETHFFIMPSTSARVAGYQLADKVRIMKDLFECSQRLKATDYDIAPKFLCDEVIDASVAALTANVEVEDMDILKVEMA</sequence>
<name>A0ACB8U670_9APHY</name>
<evidence type="ECO:0000313" key="2">
    <source>
        <dbReference type="Proteomes" id="UP001055072"/>
    </source>
</evidence>
<keyword evidence="2" id="KW-1185">Reference proteome</keyword>
<gene>
    <name evidence="1" type="ORF">BDY19DRAFT_905503</name>
</gene>
<reference evidence="1" key="1">
    <citation type="journal article" date="2021" name="Environ. Microbiol.">
        <title>Gene family expansions and transcriptome signatures uncover fungal adaptations to wood decay.</title>
        <authorList>
            <person name="Hage H."/>
            <person name="Miyauchi S."/>
            <person name="Viragh M."/>
            <person name="Drula E."/>
            <person name="Min B."/>
            <person name="Chaduli D."/>
            <person name="Navarro D."/>
            <person name="Favel A."/>
            <person name="Norest M."/>
            <person name="Lesage-Meessen L."/>
            <person name="Balint B."/>
            <person name="Merenyi Z."/>
            <person name="de Eugenio L."/>
            <person name="Morin E."/>
            <person name="Martinez A.T."/>
            <person name="Baldrian P."/>
            <person name="Stursova M."/>
            <person name="Martinez M.J."/>
            <person name="Novotny C."/>
            <person name="Magnuson J.K."/>
            <person name="Spatafora J.W."/>
            <person name="Maurice S."/>
            <person name="Pangilinan J."/>
            <person name="Andreopoulos W."/>
            <person name="LaButti K."/>
            <person name="Hundley H."/>
            <person name="Na H."/>
            <person name="Kuo A."/>
            <person name="Barry K."/>
            <person name="Lipzen A."/>
            <person name="Henrissat B."/>
            <person name="Riley R."/>
            <person name="Ahrendt S."/>
            <person name="Nagy L.G."/>
            <person name="Grigoriev I.V."/>
            <person name="Martin F."/>
            <person name="Rosso M.N."/>
        </authorList>
    </citation>
    <scope>NUCLEOTIDE SEQUENCE</scope>
    <source>
        <strain evidence="1">CBS 384.51</strain>
    </source>
</reference>
<organism evidence="1 2">
    <name type="scientific">Irpex rosettiformis</name>
    <dbReference type="NCBI Taxonomy" id="378272"/>
    <lineage>
        <taxon>Eukaryota</taxon>
        <taxon>Fungi</taxon>
        <taxon>Dikarya</taxon>
        <taxon>Basidiomycota</taxon>
        <taxon>Agaricomycotina</taxon>
        <taxon>Agaricomycetes</taxon>
        <taxon>Polyporales</taxon>
        <taxon>Irpicaceae</taxon>
        <taxon>Irpex</taxon>
    </lineage>
</organism>
<accession>A0ACB8U670</accession>